<reference evidence="1 2" key="1">
    <citation type="submission" date="2017-06" db="EMBL/GenBank/DDBJ databases">
        <title>Genome of Fusarium nygamai isolate CS10214.</title>
        <authorList>
            <person name="Gardiner D.M."/>
            <person name="Obanor F."/>
            <person name="Kazan K."/>
        </authorList>
    </citation>
    <scope>NUCLEOTIDE SEQUENCE [LARGE SCALE GENOMIC DNA]</scope>
    <source>
        <strain evidence="1 2">CS10214</strain>
    </source>
</reference>
<evidence type="ECO:0000313" key="1">
    <source>
        <dbReference type="EMBL" id="PNP78144.1"/>
    </source>
</evidence>
<evidence type="ECO:0000313" key="2">
    <source>
        <dbReference type="Proteomes" id="UP000236664"/>
    </source>
</evidence>
<gene>
    <name evidence="1" type="ORF">FNYG_08461</name>
</gene>
<keyword evidence="2" id="KW-1185">Reference proteome</keyword>
<dbReference type="STRING" id="42673.A0A2K0W7B7"/>
<dbReference type="PANTHER" id="PTHR32387">
    <property type="entry name" value="WU:FJ29H11"/>
    <property type="match status" value="1"/>
</dbReference>
<organism evidence="1 2">
    <name type="scientific">Gibberella nygamai</name>
    <name type="common">Bean root rot disease fungus</name>
    <name type="synonym">Fusarium nygamai</name>
    <dbReference type="NCBI Taxonomy" id="42673"/>
    <lineage>
        <taxon>Eukaryota</taxon>
        <taxon>Fungi</taxon>
        <taxon>Dikarya</taxon>
        <taxon>Ascomycota</taxon>
        <taxon>Pezizomycotina</taxon>
        <taxon>Sordariomycetes</taxon>
        <taxon>Hypocreomycetidae</taxon>
        <taxon>Hypocreales</taxon>
        <taxon>Nectriaceae</taxon>
        <taxon>Fusarium</taxon>
        <taxon>Fusarium fujikuroi species complex</taxon>
    </lineage>
</organism>
<dbReference type="OrthoDB" id="1262810at2759"/>
<accession>A0A2K0W7B7</accession>
<protein>
    <submittedName>
        <fullName evidence="1">Uncharacterized protein</fullName>
    </submittedName>
</protein>
<dbReference type="PANTHER" id="PTHR32387:SF0">
    <property type="entry name" value="PROTEIN NO VEIN"/>
    <property type="match status" value="1"/>
</dbReference>
<dbReference type="EMBL" id="MTQA01000114">
    <property type="protein sequence ID" value="PNP78144.1"/>
    <property type="molecule type" value="Genomic_DNA"/>
</dbReference>
<dbReference type="Proteomes" id="UP000236664">
    <property type="component" value="Unassembled WGS sequence"/>
</dbReference>
<proteinExistence type="predicted"/>
<name>A0A2K0W7B7_GIBNY</name>
<sequence>MASQQEAERVIRELTGEYKLEENVYESGRRFLRELLLYINARYFIKALKRSEDPYISFKIHSSHIDVDFNDDGFTKADLEHLCIPSATVQKGTIRYGLDCVFKSTAKIYIRSVNFSLDMRLTTSEGKIRPTWVSPLTSVLDTRTHMAIHFHDNGTEEDVKRLKHVILSQFESLKAESLLFVERLWRISVEFYDKGGELRSSKQFQKLFRGADRVLLKSAINNQGEGREESQLYHITDQETDSRRHVTLAFPLTEEGKPLISVGKKDIFNVLPCGTSEYSFLIDGDFKVNCKQQDFEPSSPRNKSIEIWIAAALLQAVSKFCNDPGLCYEWPLFLPSIGDKTPLSLEIRHMVQKSLLVKVYNQPALRCMNEITLLPDYFQDENGQPLLASSAENMLLSPDYPKRVVHIFKEHGAKTLDDEKLLLLLKDDMRNQKPKMHQKDTTEEWQARMARFLLQFSKSSTFNALRVKSDAIMPLKGGTWTSMLFGPVHFPHTGVISIPDSIHLRVVAPHATQNPDRYALFKYLGVTEPSLDTARRSVVNSLIASDTLPLELANSYLRYLYLTHEASGWTRDDYEEVIVFTTDSTTERPQSNEETIYLPGKGHPFSPESLLGLIKSESSLPCSFLHPETLSYVSTQGSPLNISWRRWLCDYIGVSEEICLKSPSTGSLSPEFLHIVVQSPHKLLDLLEHLISKGEVDLSSESAIISEIRQLSASNLCNVGFTIQLQETWLPLKTLTDIVETYMEQPDQFPFLRSIQDDTGSIDTKWNFLSEHLLLTASGEMTADREKLRNFFDESGIVYFNGEELEWTSSSSCLWDGPPEMITMRSLKSCYDLQGSNVEVRSALQSLFVETLGIQNAKLEHLVAELNELRIKNDEDPAKILRIYEFLNTNTPSSQDMSRSLFESSPFIFIPHGPYTGWHTSTEVLWSSNTELCGMGTLDDTYGSLRDFCVDKLGLESLSLRILYDRLIKSPKCEPQQMKEAIFILNDFLRSEPAFLDPQPVRDAEIFPIRKPDGTVTLKSVETDFAIEDNHNLRISFEKHISLIDFDLREFHRLKPFFRWLKLESRYLSRCVREDVRVVTGRGGFFVPPTVPIPYKKRNLKAMARYITRFAANFDSPYCRSGIKAFHKHLCRIECVQALEIVTWFSLQQNGETFVPDSQLSKAHIAEPDGRLTIYVPMDPASQDVCFRSVLPRKFATWIMQDPESSDRPHVDIEMVNALTAILASETTSLDEILDELGIARISYDGLSDDEDEATRQKVSFKNVVERPRKADSLSFGIPVTNTRLGF</sequence>
<dbReference type="InterPro" id="IPR052957">
    <property type="entry name" value="Auxin_embryo_med"/>
</dbReference>
<comment type="caution">
    <text evidence="1">The sequence shown here is derived from an EMBL/GenBank/DDBJ whole genome shotgun (WGS) entry which is preliminary data.</text>
</comment>